<name>A0ACC2W3G6_9TREE</name>
<keyword evidence="2" id="KW-1185">Reference proteome</keyword>
<proteinExistence type="predicted"/>
<reference evidence="1" key="1">
    <citation type="submission" date="2023-04" db="EMBL/GenBank/DDBJ databases">
        <title>Draft Genome sequencing of Naganishia species isolated from polar environments using Oxford Nanopore Technology.</title>
        <authorList>
            <person name="Leo P."/>
            <person name="Venkateswaran K."/>
        </authorList>
    </citation>
    <scope>NUCLEOTIDE SEQUENCE</scope>
    <source>
        <strain evidence="1">MNA-CCFEE 5262</strain>
    </source>
</reference>
<organism evidence="1 2">
    <name type="scientific">Naganishia adeliensis</name>
    <dbReference type="NCBI Taxonomy" id="92952"/>
    <lineage>
        <taxon>Eukaryota</taxon>
        <taxon>Fungi</taxon>
        <taxon>Dikarya</taxon>
        <taxon>Basidiomycota</taxon>
        <taxon>Agaricomycotina</taxon>
        <taxon>Tremellomycetes</taxon>
        <taxon>Filobasidiales</taxon>
        <taxon>Filobasidiaceae</taxon>
        <taxon>Naganishia</taxon>
    </lineage>
</organism>
<evidence type="ECO:0000313" key="1">
    <source>
        <dbReference type="EMBL" id="KAJ9105601.1"/>
    </source>
</evidence>
<dbReference type="EMBL" id="JASBWS010000048">
    <property type="protein sequence ID" value="KAJ9105601.1"/>
    <property type="molecule type" value="Genomic_DNA"/>
</dbReference>
<protein>
    <submittedName>
        <fullName evidence="1">Uncharacterized protein</fullName>
    </submittedName>
</protein>
<evidence type="ECO:0000313" key="2">
    <source>
        <dbReference type="Proteomes" id="UP001230649"/>
    </source>
</evidence>
<sequence length="282" mass="31607">MYTDPETIVYDPTDPIGCSADIYTPTTTEPRDLVIFIHGGAWRTGDKSDHSDLPALLAKHTTRLPTIVIPNYRLSAHPEHPTRAAAVHPTHITDVACCVQYLVQQWTGWTETRNVVMVGHSCGAHVLSHITFRLPTLPDEPDVLSLRTSISQIMHKTTSLAFLDGIYSLRTLIGEYPGYRFFVDAAFGGDADAMWDARDVFIPSEEPTRDVPEELRRVRKVVVAHATEDELLTPVQGQLWVEYLRKVGLRGVVEWDETTLRGTHDGCLHDDGLGKLLYKLLE</sequence>
<comment type="caution">
    <text evidence="1">The sequence shown here is derived from an EMBL/GenBank/DDBJ whole genome shotgun (WGS) entry which is preliminary data.</text>
</comment>
<accession>A0ACC2W3G6</accession>
<gene>
    <name evidence="1" type="ORF">QFC20_004281</name>
</gene>
<dbReference type="Proteomes" id="UP001230649">
    <property type="component" value="Unassembled WGS sequence"/>
</dbReference>